<dbReference type="AlphaFoldDB" id="A0A3P1SS50"/>
<comment type="caution">
    <text evidence="2">The sequence shown here is derived from an EMBL/GenBank/DDBJ whole genome shotgun (WGS) entry which is preliminary data.</text>
</comment>
<feature type="chain" id="PRO_5018294331" evidence="1">
    <location>
        <begin position="24"/>
        <end position="268"/>
    </location>
</feature>
<dbReference type="Proteomes" id="UP000267535">
    <property type="component" value="Unassembled WGS sequence"/>
</dbReference>
<accession>A0A3P1SS50</accession>
<proteinExistence type="predicted"/>
<evidence type="ECO:0000313" key="3">
    <source>
        <dbReference type="Proteomes" id="UP000267535"/>
    </source>
</evidence>
<dbReference type="RefSeq" id="WP_124925924.1">
    <property type="nucleotide sequence ID" value="NZ_BMOH01000006.1"/>
</dbReference>
<sequence length="268" mass="29449">MSKKLLLAATGLLLTLNTASVSAASLAKGMTAFEAQDYKSAMSELEPLIGENDLDAMNMVGQMYEFGWGVDVDQNKALTLYTRCADQGHLGCINSRRALKDQEYKVELKTVEPAAQSGEAIAQNRLAEMYEFGYGVSRDAAQAISWYRKAADQGLVVAQHNIGRAYNFGTGVTQDFNQAEKWYRKAAEQGHMDAMFFLGALYSNEHGSDAGQHTNITAYAWLQNALELGNPTASAIQSRIVMKLSDSELEQAKSLAAEYKELYVVPFK</sequence>
<keyword evidence="1" id="KW-0732">Signal</keyword>
<dbReference type="InterPro" id="IPR011990">
    <property type="entry name" value="TPR-like_helical_dom_sf"/>
</dbReference>
<dbReference type="EMBL" id="RQXV01000004">
    <property type="protein sequence ID" value="RRC99734.1"/>
    <property type="molecule type" value="Genomic_DNA"/>
</dbReference>
<dbReference type="PANTHER" id="PTHR45011:SF1">
    <property type="entry name" value="DAP3-BINDING CELL DEATH ENHANCER 1"/>
    <property type="match status" value="1"/>
</dbReference>
<dbReference type="PANTHER" id="PTHR45011">
    <property type="entry name" value="DAP3-BINDING CELL DEATH ENHANCER 1"/>
    <property type="match status" value="1"/>
</dbReference>
<organism evidence="2 3">
    <name type="scientific">Amphritea balenae</name>
    <dbReference type="NCBI Taxonomy" id="452629"/>
    <lineage>
        <taxon>Bacteria</taxon>
        <taxon>Pseudomonadati</taxon>
        <taxon>Pseudomonadota</taxon>
        <taxon>Gammaproteobacteria</taxon>
        <taxon>Oceanospirillales</taxon>
        <taxon>Oceanospirillaceae</taxon>
        <taxon>Amphritea</taxon>
    </lineage>
</organism>
<reference evidence="2 3" key="1">
    <citation type="submission" date="2018-11" db="EMBL/GenBank/DDBJ databases">
        <title>The draft genome sequence of Amphritea balenae JAMM 1525T.</title>
        <authorList>
            <person name="Fang Z."/>
            <person name="Zhang Y."/>
            <person name="Han X."/>
        </authorList>
    </citation>
    <scope>NUCLEOTIDE SEQUENCE [LARGE SCALE GENOMIC DNA]</scope>
    <source>
        <strain evidence="2 3">JAMM 1525</strain>
    </source>
</reference>
<evidence type="ECO:0000256" key="1">
    <source>
        <dbReference type="SAM" id="SignalP"/>
    </source>
</evidence>
<gene>
    <name evidence="2" type="ORF">EHS89_09610</name>
</gene>
<name>A0A3P1SS50_9GAMM</name>
<feature type="signal peptide" evidence="1">
    <location>
        <begin position="1"/>
        <end position="23"/>
    </location>
</feature>
<dbReference type="Pfam" id="PF08238">
    <property type="entry name" value="Sel1"/>
    <property type="match status" value="4"/>
</dbReference>
<protein>
    <submittedName>
        <fullName evidence="2">Sel1 repeat family protein</fullName>
    </submittedName>
</protein>
<evidence type="ECO:0000313" key="2">
    <source>
        <dbReference type="EMBL" id="RRC99734.1"/>
    </source>
</evidence>
<dbReference type="Gene3D" id="1.25.40.10">
    <property type="entry name" value="Tetratricopeptide repeat domain"/>
    <property type="match status" value="2"/>
</dbReference>
<dbReference type="InterPro" id="IPR052748">
    <property type="entry name" value="ISR_Activator"/>
</dbReference>
<dbReference type="OrthoDB" id="9204495at2"/>
<dbReference type="InterPro" id="IPR006597">
    <property type="entry name" value="Sel1-like"/>
</dbReference>
<dbReference type="SUPFAM" id="SSF81901">
    <property type="entry name" value="HCP-like"/>
    <property type="match status" value="1"/>
</dbReference>
<keyword evidence="3" id="KW-1185">Reference proteome</keyword>
<dbReference type="SMART" id="SM00671">
    <property type="entry name" value="SEL1"/>
    <property type="match status" value="4"/>
</dbReference>